<dbReference type="AlphaFoldDB" id="A0A9W6DT08"/>
<gene>
    <name evidence="1" type="ORF">AbraCBS73388_002926</name>
</gene>
<reference evidence="1" key="1">
    <citation type="submission" date="2022-07" db="EMBL/GenBank/DDBJ databases">
        <title>Taxonomy of Aspergillus series Nigri: significant species reduction supported by multi-species coalescent approaches.</title>
        <authorList>
            <person name="Bian C."/>
            <person name="Kusuya Y."/>
            <person name="Sklenar F."/>
            <person name="D'hooge E."/>
            <person name="Yaguchi T."/>
            <person name="Takahashi H."/>
            <person name="Hubka V."/>
        </authorList>
    </citation>
    <scope>NUCLEOTIDE SEQUENCE</scope>
    <source>
        <strain evidence="1">CBS 733.88</strain>
    </source>
</reference>
<evidence type="ECO:0000313" key="1">
    <source>
        <dbReference type="EMBL" id="GKZ26675.1"/>
    </source>
</evidence>
<proteinExistence type="predicted"/>
<organism evidence="1 2">
    <name type="scientific">Aspergillus brasiliensis</name>
    <dbReference type="NCBI Taxonomy" id="319629"/>
    <lineage>
        <taxon>Eukaryota</taxon>
        <taxon>Fungi</taxon>
        <taxon>Dikarya</taxon>
        <taxon>Ascomycota</taxon>
        <taxon>Pezizomycotina</taxon>
        <taxon>Eurotiomycetes</taxon>
        <taxon>Eurotiomycetidae</taxon>
        <taxon>Eurotiales</taxon>
        <taxon>Aspergillaceae</taxon>
        <taxon>Aspergillus</taxon>
        <taxon>Aspergillus subgen. Circumdati</taxon>
    </lineage>
</organism>
<dbReference type="EMBL" id="BROQ01000157">
    <property type="protein sequence ID" value="GKZ26675.1"/>
    <property type="molecule type" value="Genomic_DNA"/>
</dbReference>
<accession>A0A9W6DT08</accession>
<sequence length="205" mass="24311">MPRQRQPRPVAPGWRMTIFEHYLRRIQPAADNLDQVDQFWLNFLGHYFPQGDMCGVERERCHIHPRPRLHRNVFVAHVRPPQRRHRVVAVECRWFPTDTSSGWENDYDWEQVRQTLRSHMLSDWTMRTTARTTYGIVAVGDRIRFYYMSRNDLEGELRTWNGRPANAAEAEESAILNIQDPGDQGIIHELLLRMRRDVLSGSNTY</sequence>
<evidence type="ECO:0000313" key="2">
    <source>
        <dbReference type="Proteomes" id="UP001143548"/>
    </source>
</evidence>
<comment type="caution">
    <text evidence="1">The sequence shown here is derived from an EMBL/GenBank/DDBJ whole genome shotgun (WGS) entry which is preliminary data.</text>
</comment>
<protein>
    <submittedName>
        <fullName evidence="1">Uncharacterized protein</fullName>
    </submittedName>
</protein>
<name>A0A9W6DT08_9EURO</name>
<dbReference type="Proteomes" id="UP001143548">
    <property type="component" value="Unassembled WGS sequence"/>
</dbReference>